<evidence type="ECO:0000256" key="6">
    <source>
        <dbReference type="ARBA" id="ARBA00023316"/>
    </source>
</evidence>
<dbReference type="Proteomes" id="UP000316225">
    <property type="component" value="Unassembled WGS sequence"/>
</dbReference>
<protein>
    <recommendedName>
        <fullName evidence="7">Endolytic murein transglycosylase</fullName>
        <ecNumber evidence="7">4.2.2.29</ecNumber>
    </recommendedName>
    <alternativeName>
        <fullName evidence="7">Peptidoglycan lytic transglycosylase</fullName>
    </alternativeName>
    <alternativeName>
        <fullName evidence="7">Peptidoglycan polymerization terminase</fullName>
    </alternativeName>
</protein>
<evidence type="ECO:0000256" key="5">
    <source>
        <dbReference type="ARBA" id="ARBA00023239"/>
    </source>
</evidence>
<keyword evidence="9" id="KW-1185">Reference proteome</keyword>
<dbReference type="InterPro" id="IPR003770">
    <property type="entry name" value="MLTG-like"/>
</dbReference>
<keyword evidence="1 7" id="KW-1003">Cell membrane</keyword>
<evidence type="ECO:0000256" key="3">
    <source>
        <dbReference type="ARBA" id="ARBA00022989"/>
    </source>
</evidence>
<dbReference type="AlphaFoldDB" id="A0A562NXZ4"/>
<keyword evidence="2 7" id="KW-0812">Transmembrane</keyword>
<feature type="site" description="Important for catalytic activity" evidence="7">
    <location>
        <position position="260"/>
    </location>
</feature>
<dbReference type="Gene3D" id="3.30.160.60">
    <property type="entry name" value="Classic Zinc Finger"/>
    <property type="match status" value="1"/>
</dbReference>
<sequence>MIWRNIASNFLTLLIIILIAAAGAVAWAKRQYSQPGPSAVAACVQVAPGASLNAVSQQLSDQGVVSNGYIFRAGADYAGKSRDLKFGSYLMAPHASMEDIVRTITAGGPSTCGTEITVRIGVRENAVVLRDMNPDTGQYAEMLKYDPATQAAPEALIQATEKPDARLRVAVAEGVTSWQIVEGLKAASFMSGEIAKVPAEGSLAPDTYDVKRGEDRAALVKLMESKQAAILQAAWDGREMGLPYQTPEQALIMASIVEKETGVADERSRVASVFVNRLNQGMRLQTDPTVIYGITEGRSVLDRGLRRSELTRRTAYNTYQIDGLPPTPIANPGRAAIEATMKPETSDYLFFVADGSGGHAFARTLAEHEENVARWREIERARGEATTSPVQGE</sequence>
<comment type="caution">
    <text evidence="8">The sequence shown here is derived from an EMBL/GenBank/DDBJ whole genome shotgun (WGS) entry which is preliminary data.</text>
</comment>
<keyword evidence="5 7" id="KW-0456">Lyase</keyword>
<name>A0A562NXZ4_9RHOB</name>
<accession>A0A562NXZ4</accession>
<evidence type="ECO:0000313" key="9">
    <source>
        <dbReference type="Proteomes" id="UP000316225"/>
    </source>
</evidence>
<keyword evidence="3 7" id="KW-1133">Transmembrane helix</keyword>
<keyword evidence="6 7" id="KW-0961">Cell wall biogenesis/degradation</keyword>
<evidence type="ECO:0000256" key="4">
    <source>
        <dbReference type="ARBA" id="ARBA00023136"/>
    </source>
</evidence>
<evidence type="ECO:0000256" key="2">
    <source>
        <dbReference type="ARBA" id="ARBA00022692"/>
    </source>
</evidence>
<keyword evidence="7" id="KW-0997">Cell inner membrane</keyword>
<comment type="function">
    <text evidence="7">Functions as a peptidoglycan terminase that cleaves nascent peptidoglycan strands endolytically to terminate their elongation.</text>
</comment>
<comment type="similarity">
    <text evidence="7">Belongs to the transglycosylase MltG family.</text>
</comment>
<comment type="catalytic activity">
    <reaction evidence="7">
        <text>a peptidoglycan chain = a peptidoglycan chain with N-acetyl-1,6-anhydromuramyl-[peptide] at the reducing end + a peptidoglycan chain with N-acetylglucosamine at the non-reducing end.</text>
        <dbReference type="EC" id="4.2.2.29"/>
    </reaction>
</comment>
<dbReference type="GO" id="GO:0071555">
    <property type="term" value="P:cell wall organization"/>
    <property type="evidence" value="ECO:0007669"/>
    <property type="project" value="UniProtKB-KW"/>
</dbReference>
<dbReference type="HAMAP" id="MF_02065">
    <property type="entry name" value="MltG"/>
    <property type="match status" value="1"/>
</dbReference>
<dbReference type="GO" id="GO:0009252">
    <property type="term" value="P:peptidoglycan biosynthetic process"/>
    <property type="evidence" value="ECO:0007669"/>
    <property type="project" value="UniProtKB-UniRule"/>
</dbReference>
<gene>
    <name evidence="7" type="primary">mltG</name>
    <name evidence="8" type="ORF">IQ24_00893</name>
</gene>
<dbReference type="GO" id="GO:0005886">
    <property type="term" value="C:plasma membrane"/>
    <property type="evidence" value="ECO:0007669"/>
    <property type="project" value="UniProtKB-UniRule"/>
</dbReference>
<proteinExistence type="inferred from homology"/>
<dbReference type="GO" id="GO:0008932">
    <property type="term" value="F:lytic endotransglycosylase activity"/>
    <property type="evidence" value="ECO:0007669"/>
    <property type="project" value="UniProtKB-UniRule"/>
</dbReference>
<evidence type="ECO:0000256" key="1">
    <source>
        <dbReference type="ARBA" id="ARBA00022475"/>
    </source>
</evidence>
<dbReference type="OrthoDB" id="9814591at2"/>
<dbReference type="PANTHER" id="PTHR30518:SF2">
    <property type="entry name" value="ENDOLYTIC MUREIN TRANSGLYCOSYLASE"/>
    <property type="match status" value="1"/>
</dbReference>
<dbReference type="Gene3D" id="3.30.1490.480">
    <property type="entry name" value="Endolytic murein transglycosylase"/>
    <property type="match status" value="1"/>
</dbReference>
<organism evidence="8 9">
    <name type="scientific">Paracoccus sulfuroxidans</name>
    <dbReference type="NCBI Taxonomy" id="384678"/>
    <lineage>
        <taxon>Bacteria</taxon>
        <taxon>Pseudomonadati</taxon>
        <taxon>Pseudomonadota</taxon>
        <taxon>Alphaproteobacteria</taxon>
        <taxon>Rhodobacterales</taxon>
        <taxon>Paracoccaceae</taxon>
        <taxon>Paracoccus</taxon>
    </lineage>
</organism>
<evidence type="ECO:0000313" key="8">
    <source>
        <dbReference type="EMBL" id="TWI37102.1"/>
    </source>
</evidence>
<dbReference type="EC" id="4.2.2.29" evidence="7"/>
<dbReference type="CDD" id="cd08010">
    <property type="entry name" value="MltG_like"/>
    <property type="match status" value="1"/>
</dbReference>
<reference evidence="8 9" key="1">
    <citation type="journal article" date="2015" name="Stand. Genomic Sci.">
        <title>Genomic Encyclopedia of Bacterial and Archaeal Type Strains, Phase III: the genomes of soil and plant-associated and newly described type strains.</title>
        <authorList>
            <person name="Whitman W.B."/>
            <person name="Woyke T."/>
            <person name="Klenk H.P."/>
            <person name="Zhou Y."/>
            <person name="Lilburn T.G."/>
            <person name="Beck B.J."/>
            <person name="De Vos P."/>
            <person name="Vandamme P."/>
            <person name="Eisen J.A."/>
            <person name="Garrity G."/>
            <person name="Hugenholtz P."/>
            <person name="Kyrpides N.C."/>
        </authorList>
    </citation>
    <scope>NUCLEOTIDE SEQUENCE [LARGE SCALE GENOMIC DNA]</scope>
    <source>
        <strain evidence="8 9">CGMCC 1.5364</strain>
    </source>
</reference>
<dbReference type="Pfam" id="PF02618">
    <property type="entry name" value="YceG"/>
    <property type="match status" value="1"/>
</dbReference>
<dbReference type="NCBIfam" id="TIGR00247">
    <property type="entry name" value="endolytic transglycosylase MltG"/>
    <property type="match status" value="1"/>
</dbReference>
<dbReference type="RefSeq" id="WP_145396598.1">
    <property type="nucleotide sequence ID" value="NZ_VLKU01000002.1"/>
</dbReference>
<dbReference type="PANTHER" id="PTHR30518">
    <property type="entry name" value="ENDOLYTIC MUREIN TRANSGLYCOSYLASE"/>
    <property type="match status" value="1"/>
</dbReference>
<keyword evidence="4 7" id="KW-0472">Membrane</keyword>
<evidence type="ECO:0000256" key="7">
    <source>
        <dbReference type="HAMAP-Rule" id="MF_02065"/>
    </source>
</evidence>
<dbReference type="EMBL" id="VLKU01000002">
    <property type="protein sequence ID" value="TWI37102.1"/>
    <property type="molecule type" value="Genomic_DNA"/>
</dbReference>